<gene>
    <name evidence="7" type="primary">LOC111597169</name>
</gene>
<dbReference type="GO" id="GO:0009416">
    <property type="term" value="P:response to light stimulus"/>
    <property type="evidence" value="ECO:0007669"/>
    <property type="project" value="InterPro"/>
</dbReference>
<feature type="signal peptide" evidence="5">
    <location>
        <begin position="1"/>
        <end position="24"/>
    </location>
</feature>
<keyword evidence="4" id="KW-0027">Amidation</keyword>
<evidence type="ECO:0000313" key="7">
    <source>
        <dbReference type="RefSeq" id="XP_023167501.1"/>
    </source>
</evidence>
<dbReference type="GO" id="GO:0005179">
    <property type="term" value="F:hormone activity"/>
    <property type="evidence" value="ECO:0007669"/>
    <property type="project" value="InterPro"/>
</dbReference>
<dbReference type="KEGG" id="dhe:111597169"/>
<dbReference type="Proteomes" id="UP000504633">
    <property type="component" value="Unplaced"/>
</dbReference>
<dbReference type="RefSeq" id="XP_023167501.1">
    <property type="nucleotide sequence ID" value="XM_023311733.2"/>
</dbReference>
<feature type="chain" id="PRO_5027099895" evidence="5">
    <location>
        <begin position="25"/>
        <end position="99"/>
    </location>
</feature>
<evidence type="ECO:0000313" key="6">
    <source>
        <dbReference type="Proteomes" id="UP000504633"/>
    </source>
</evidence>
<dbReference type="Pfam" id="PF06324">
    <property type="entry name" value="Pigment_DH"/>
    <property type="match status" value="1"/>
</dbReference>
<keyword evidence="3" id="KW-0964">Secreted</keyword>
<dbReference type="OrthoDB" id="8178425at2759"/>
<protein>
    <submittedName>
        <fullName evidence="7">Protein PDF</fullName>
    </submittedName>
</protein>
<dbReference type="GeneID" id="111597169"/>
<evidence type="ECO:0000256" key="5">
    <source>
        <dbReference type="SAM" id="SignalP"/>
    </source>
</evidence>
<dbReference type="GO" id="GO:0005576">
    <property type="term" value="C:extracellular region"/>
    <property type="evidence" value="ECO:0007669"/>
    <property type="project" value="UniProtKB-SubCell"/>
</dbReference>
<accession>A0A6J1LJQ8</accession>
<dbReference type="InterPro" id="IPR009396">
    <property type="entry name" value="Pigment_DH"/>
</dbReference>
<keyword evidence="5" id="KW-0732">Signal</keyword>
<keyword evidence="6" id="KW-1185">Reference proteome</keyword>
<dbReference type="OMA" id="MPDEERY"/>
<reference evidence="7" key="1">
    <citation type="submission" date="2025-08" db="UniProtKB">
        <authorList>
            <consortium name="RefSeq"/>
        </authorList>
    </citation>
    <scope>IDENTIFICATION</scope>
    <source>
        <strain evidence="7">15085-1641.00</strain>
        <tissue evidence="7">Whole body</tissue>
    </source>
</reference>
<organism evidence="6 7">
    <name type="scientific">Drosophila hydei</name>
    <name type="common">Fruit fly</name>
    <dbReference type="NCBI Taxonomy" id="7224"/>
    <lineage>
        <taxon>Eukaryota</taxon>
        <taxon>Metazoa</taxon>
        <taxon>Ecdysozoa</taxon>
        <taxon>Arthropoda</taxon>
        <taxon>Hexapoda</taxon>
        <taxon>Insecta</taxon>
        <taxon>Pterygota</taxon>
        <taxon>Neoptera</taxon>
        <taxon>Endopterygota</taxon>
        <taxon>Diptera</taxon>
        <taxon>Brachycera</taxon>
        <taxon>Muscomorpha</taxon>
        <taxon>Ephydroidea</taxon>
        <taxon>Drosophilidae</taxon>
        <taxon>Drosophila</taxon>
    </lineage>
</organism>
<evidence type="ECO:0000256" key="2">
    <source>
        <dbReference type="ARBA" id="ARBA00010172"/>
    </source>
</evidence>
<proteinExistence type="inferred from homology"/>
<comment type="subcellular location">
    <subcellularLocation>
        <location evidence="1">Secreted</location>
    </subcellularLocation>
</comment>
<sequence>MAHNNLTVALLALAGCLCWTLVLASPDEERYVEKEYNRDLYDWINNVARYGRVQVPATLCKYPNYLPNSLPTNMRMPKRNSELINSLLSLPKNMNEAGK</sequence>
<dbReference type="AlphaFoldDB" id="A0A6J1LJQ8"/>
<evidence type="ECO:0000256" key="4">
    <source>
        <dbReference type="ARBA" id="ARBA00022815"/>
    </source>
</evidence>
<evidence type="ECO:0000256" key="3">
    <source>
        <dbReference type="ARBA" id="ARBA00022525"/>
    </source>
</evidence>
<name>A0A6J1LJQ8_DROHY</name>
<evidence type="ECO:0000256" key="1">
    <source>
        <dbReference type="ARBA" id="ARBA00004613"/>
    </source>
</evidence>
<comment type="similarity">
    <text evidence="2">Belongs to the arthropod PDH family.</text>
</comment>